<reference evidence="3 4" key="1">
    <citation type="submission" date="2019-10" db="EMBL/GenBank/DDBJ databases">
        <title>Nocardia macrotermitis sp. nov. and Nocardia aurantia sp. nov., isolated from the gut of fungus growing-termite Macrotermes natalensis.</title>
        <authorList>
            <person name="Benndorf R."/>
            <person name="Schwitalla J."/>
            <person name="Martin K."/>
            <person name="De Beer W."/>
            <person name="Kaster A.-K."/>
            <person name="Vollmers J."/>
            <person name="Poulsen M."/>
            <person name="Beemelmanns C."/>
        </authorList>
    </citation>
    <scope>NUCLEOTIDE SEQUENCE [LARGE SCALE GENOMIC DNA]</scope>
    <source>
        <strain evidence="3 4">RB20</strain>
    </source>
</reference>
<name>A0A7K0D926_9NOCA</name>
<organism evidence="3 4">
    <name type="scientific">Nocardia macrotermitis</name>
    <dbReference type="NCBI Taxonomy" id="2585198"/>
    <lineage>
        <taxon>Bacteria</taxon>
        <taxon>Bacillati</taxon>
        <taxon>Actinomycetota</taxon>
        <taxon>Actinomycetes</taxon>
        <taxon>Mycobacteriales</taxon>
        <taxon>Nocardiaceae</taxon>
        <taxon>Nocardia</taxon>
    </lineage>
</organism>
<feature type="domain" description="AMP-dependent synthetase/ligase" evidence="1">
    <location>
        <begin position="16"/>
        <end position="351"/>
    </location>
</feature>
<dbReference type="Gene3D" id="3.40.50.12780">
    <property type="entry name" value="N-terminal domain of ligase-like"/>
    <property type="match status" value="1"/>
</dbReference>
<dbReference type="GO" id="GO:0006631">
    <property type="term" value="P:fatty acid metabolic process"/>
    <property type="evidence" value="ECO:0007669"/>
    <property type="project" value="TreeGrafter"/>
</dbReference>
<gene>
    <name evidence="3" type="primary">menE_7</name>
    <name evidence="3" type="ORF">NRB20_49250</name>
</gene>
<dbReference type="OrthoDB" id="3564926at2"/>
<dbReference type="InterPro" id="IPR000873">
    <property type="entry name" value="AMP-dep_synth/lig_dom"/>
</dbReference>
<comment type="caution">
    <text evidence="3">The sequence shown here is derived from an EMBL/GenBank/DDBJ whole genome shotgun (WGS) entry which is preliminary data.</text>
</comment>
<dbReference type="InterPro" id="IPR042099">
    <property type="entry name" value="ANL_N_sf"/>
</dbReference>
<dbReference type="GO" id="GO:0008756">
    <property type="term" value="F:o-succinylbenzoate-CoA ligase activity"/>
    <property type="evidence" value="ECO:0007669"/>
    <property type="project" value="UniProtKB-EC"/>
</dbReference>
<evidence type="ECO:0000313" key="4">
    <source>
        <dbReference type="Proteomes" id="UP000438448"/>
    </source>
</evidence>
<feature type="domain" description="AMP-binding enzyme C-terminal" evidence="2">
    <location>
        <begin position="398"/>
        <end position="469"/>
    </location>
</feature>
<keyword evidence="3" id="KW-0436">Ligase</keyword>
<dbReference type="EC" id="6.2.1.26" evidence="3"/>
<accession>A0A7K0D926</accession>
<evidence type="ECO:0000259" key="1">
    <source>
        <dbReference type="Pfam" id="PF00501"/>
    </source>
</evidence>
<proteinExistence type="predicted"/>
<sequence length="484" mass="52339">MNISMILDMAVSAETEATEPGPRPVITVGDRSLSARELRAYARLLADRIRDRPAVLYLGSSHLAYPVALFGAALAGVPFVPLNYRLGEQQLTALLDKHQGALVLRPEDLDALVADELPADENEIDPPWDENAVAAIIYTSGTTSEPKAALLRHRHLMAYLFNTMEFGGSEPGHASLVSVPPYHIAGLTNLLSNLYSGRRVVYLPAFDAERWLATVREEKITHAMLVPTMLARIVSAVDGDDAATPGLASLAYGGSRTPRPVLERALKVFPDTGFVNAYGLTETASSVAVLGPDDHREAFASQDPAVRERLGSVGRALPGIEVEIRSETDEPVPAGESGLVFVRGEQISGEYGGRSALDAEGWFPTRDLGRLDADGYLFIEGRADDTIIRGGENIAPAEIEDVLLDHPGIREAAVIGVPDPEWGQRLVAVLVGEGDPEEIKGWVRSRLRSSKTPDTVVFRTELPKTETGKLVRRTLVAELENTHA</sequence>
<evidence type="ECO:0000313" key="3">
    <source>
        <dbReference type="EMBL" id="MQY21812.1"/>
    </source>
</evidence>
<keyword evidence="4" id="KW-1185">Reference proteome</keyword>
<evidence type="ECO:0000259" key="2">
    <source>
        <dbReference type="Pfam" id="PF13193"/>
    </source>
</evidence>
<dbReference type="Pfam" id="PF13193">
    <property type="entry name" value="AMP-binding_C"/>
    <property type="match status" value="1"/>
</dbReference>
<dbReference type="AlphaFoldDB" id="A0A7K0D926"/>
<dbReference type="PANTHER" id="PTHR43201">
    <property type="entry name" value="ACYL-COA SYNTHETASE"/>
    <property type="match status" value="1"/>
</dbReference>
<dbReference type="PANTHER" id="PTHR43201:SF32">
    <property type="entry name" value="2-SUCCINYLBENZOATE--COA LIGASE, CHLOROPLASTIC_PEROXISOMAL"/>
    <property type="match status" value="1"/>
</dbReference>
<dbReference type="Proteomes" id="UP000438448">
    <property type="component" value="Unassembled WGS sequence"/>
</dbReference>
<dbReference type="GO" id="GO:0031956">
    <property type="term" value="F:medium-chain fatty acid-CoA ligase activity"/>
    <property type="evidence" value="ECO:0007669"/>
    <property type="project" value="TreeGrafter"/>
</dbReference>
<dbReference type="EMBL" id="WEGK01000011">
    <property type="protein sequence ID" value="MQY21812.1"/>
    <property type="molecule type" value="Genomic_DNA"/>
</dbReference>
<protein>
    <submittedName>
        <fullName evidence="3">2-succinylbenzoate--CoA ligase</fullName>
        <ecNumber evidence="3">6.2.1.26</ecNumber>
    </submittedName>
</protein>
<dbReference type="InterPro" id="IPR025110">
    <property type="entry name" value="AMP-bd_C"/>
</dbReference>
<dbReference type="InterPro" id="IPR045851">
    <property type="entry name" value="AMP-bd_C_sf"/>
</dbReference>
<dbReference type="Pfam" id="PF00501">
    <property type="entry name" value="AMP-binding"/>
    <property type="match status" value="1"/>
</dbReference>
<dbReference type="SUPFAM" id="SSF56801">
    <property type="entry name" value="Acetyl-CoA synthetase-like"/>
    <property type="match status" value="1"/>
</dbReference>
<dbReference type="InterPro" id="IPR020845">
    <property type="entry name" value="AMP-binding_CS"/>
</dbReference>
<dbReference type="RefSeq" id="WP_153412902.1">
    <property type="nucleotide sequence ID" value="NZ_WEGK01000011.1"/>
</dbReference>
<dbReference type="PROSITE" id="PS00455">
    <property type="entry name" value="AMP_BINDING"/>
    <property type="match status" value="1"/>
</dbReference>
<dbReference type="Gene3D" id="3.30.300.30">
    <property type="match status" value="1"/>
</dbReference>